<sequence>MAFLLTVGMCKERTKSEWKSFLVTMMGRNRLVLLTGLADAWPARHTWTLDHLLQNYGDTAFKISQRTSRKISMTFKDYVSYMKVQHDEDPLYIFDHKFGEVEPGLLKDYSVPYLFQEDFFDVLDKDKRPPFRWLIIGPQRSGASFAC</sequence>
<dbReference type="AlphaFoldDB" id="A0A2P6PIN5"/>
<evidence type="ECO:0000313" key="2">
    <source>
        <dbReference type="Proteomes" id="UP000238479"/>
    </source>
</evidence>
<protein>
    <submittedName>
        <fullName evidence="1">Uncharacterized protein</fullName>
    </submittedName>
</protein>
<organism evidence="1 2">
    <name type="scientific">Rosa chinensis</name>
    <name type="common">China rose</name>
    <dbReference type="NCBI Taxonomy" id="74649"/>
    <lineage>
        <taxon>Eukaryota</taxon>
        <taxon>Viridiplantae</taxon>
        <taxon>Streptophyta</taxon>
        <taxon>Embryophyta</taxon>
        <taxon>Tracheophyta</taxon>
        <taxon>Spermatophyta</taxon>
        <taxon>Magnoliopsida</taxon>
        <taxon>eudicotyledons</taxon>
        <taxon>Gunneridae</taxon>
        <taxon>Pentapetalae</taxon>
        <taxon>rosids</taxon>
        <taxon>fabids</taxon>
        <taxon>Rosales</taxon>
        <taxon>Rosaceae</taxon>
        <taxon>Rosoideae</taxon>
        <taxon>Rosoideae incertae sedis</taxon>
        <taxon>Rosa</taxon>
    </lineage>
</organism>
<dbReference type="Proteomes" id="UP000238479">
    <property type="component" value="Chromosome 7"/>
</dbReference>
<dbReference type="GO" id="GO:0005737">
    <property type="term" value="C:cytoplasm"/>
    <property type="evidence" value="ECO:0007669"/>
    <property type="project" value="TreeGrafter"/>
</dbReference>
<name>A0A2P6PIN5_ROSCH</name>
<dbReference type="PANTHER" id="PTHR12480:SF35">
    <property type="entry name" value="TRANSCRIPTION FACTOR JUMONJI, JMJC DOMAIN-CONTAINING PROTEIN"/>
    <property type="match status" value="1"/>
</dbReference>
<keyword evidence="2" id="KW-1185">Reference proteome</keyword>
<reference evidence="1 2" key="1">
    <citation type="journal article" date="2018" name="Nat. Genet.">
        <title>The Rosa genome provides new insights in the design of modern roses.</title>
        <authorList>
            <person name="Bendahmane M."/>
        </authorList>
    </citation>
    <scope>NUCLEOTIDE SEQUENCE [LARGE SCALE GENOMIC DNA]</scope>
    <source>
        <strain evidence="2">cv. Old Blush</strain>
    </source>
</reference>
<dbReference type="SUPFAM" id="SSF51197">
    <property type="entry name" value="Clavaminate synthase-like"/>
    <property type="match status" value="1"/>
</dbReference>
<dbReference type="InterPro" id="IPR050910">
    <property type="entry name" value="JMJD6_ArgDemeth/LysHydrox"/>
</dbReference>
<gene>
    <name evidence="1" type="ORF">RchiOBHm_Chr7g0243151</name>
</gene>
<evidence type="ECO:0000313" key="1">
    <source>
        <dbReference type="EMBL" id="PRQ21791.1"/>
    </source>
</evidence>
<dbReference type="PANTHER" id="PTHR12480">
    <property type="entry name" value="ARGININE DEMETHYLASE AND LYSYL-HYDROXYLASE JMJD"/>
    <property type="match status" value="1"/>
</dbReference>
<dbReference type="Gene3D" id="2.60.120.650">
    <property type="entry name" value="Cupin"/>
    <property type="match status" value="1"/>
</dbReference>
<dbReference type="Gramene" id="PRQ21791">
    <property type="protein sequence ID" value="PRQ21791"/>
    <property type="gene ID" value="RchiOBHm_Chr7g0243151"/>
</dbReference>
<accession>A0A2P6PIN5</accession>
<dbReference type="STRING" id="74649.A0A2P6PIN5"/>
<comment type="caution">
    <text evidence="1">The sequence shown here is derived from an EMBL/GenBank/DDBJ whole genome shotgun (WGS) entry which is preliminary data.</text>
</comment>
<proteinExistence type="predicted"/>
<dbReference type="EMBL" id="PDCK01000045">
    <property type="protein sequence ID" value="PRQ21791.1"/>
    <property type="molecule type" value="Genomic_DNA"/>
</dbReference>